<reference evidence="2" key="1">
    <citation type="submission" date="2014-09" db="EMBL/GenBank/DDBJ databases">
        <title>Draft genome sequence of an oleaginous Mucoromycotina fungus Mucor ambiguus NBRC6742.</title>
        <authorList>
            <person name="Takeda I."/>
            <person name="Yamane N."/>
            <person name="Morita T."/>
            <person name="Tamano K."/>
            <person name="Machida M."/>
            <person name="Baker S."/>
            <person name="Koike H."/>
        </authorList>
    </citation>
    <scope>NUCLEOTIDE SEQUENCE</scope>
    <source>
        <strain evidence="2">NBRC 6742</strain>
    </source>
</reference>
<dbReference type="PROSITE" id="PS50181">
    <property type="entry name" value="FBOX"/>
    <property type="match status" value="1"/>
</dbReference>
<organism evidence="2">
    <name type="scientific">Mucor ambiguus</name>
    <dbReference type="NCBI Taxonomy" id="91626"/>
    <lineage>
        <taxon>Eukaryota</taxon>
        <taxon>Fungi</taxon>
        <taxon>Fungi incertae sedis</taxon>
        <taxon>Mucoromycota</taxon>
        <taxon>Mucoromycotina</taxon>
        <taxon>Mucoromycetes</taxon>
        <taxon>Mucorales</taxon>
        <taxon>Mucorineae</taxon>
        <taxon>Mucoraceae</taxon>
        <taxon>Mucor</taxon>
    </lineage>
</organism>
<dbReference type="EMBL" id="DF836301">
    <property type="protein sequence ID" value="GAN01809.1"/>
    <property type="molecule type" value="Genomic_DNA"/>
</dbReference>
<dbReference type="Pfam" id="PF12937">
    <property type="entry name" value="F-box-like"/>
    <property type="match status" value="1"/>
</dbReference>
<evidence type="ECO:0000313" key="3">
    <source>
        <dbReference type="Proteomes" id="UP000053815"/>
    </source>
</evidence>
<sequence length="348" mass="40785">MVEIALLPEELLSRIFGYIDSNVQLAQCRLVCSKWSYPANTAMFSNTIVFTTKEKLMALHAQLFNDPSRGKLIRHIYFRKDFDTFWMVKTVFNAAPLLNLETFEGEPSTTEFYNTMLDIIKDSPTTFNKLESLPEYKDTVTQAYCDVLRACRHTLSVIKFNNINYSLDGTMMEFALELCTFDRLENLTHWGFFQQISDIELLLRGCIHVKKVNLGARIDGDPIEKQQLEMWMHANVKQVESLTQLDIRCQCRCDVMEYLAYKYPNIQCINIYLYYYDCIFANNMEKFKRNMDRILQAIKGIPNKEMTFWLPKNVNFFETAEFFTQKGYQFTVKRTKSSSCLLVEIEGL</sequence>
<dbReference type="AlphaFoldDB" id="A0A0C9M5N0"/>
<keyword evidence="3" id="KW-1185">Reference proteome</keyword>
<accession>A0A0C9M5N0</accession>
<dbReference type="InterPro" id="IPR001810">
    <property type="entry name" value="F-box_dom"/>
</dbReference>
<dbReference type="Gene3D" id="1.20.1280.50">
    <property type="match status" value="1"/>
</dbReference>
<dbReference type="OrthoDB" id="10360009at2759"/>
<proteinExistence type="predicted"/>
<dbReference type="SUPFAM" id="SSF81383">
    <property type="entry name" value="F-box domain"/>
    <property type="match status" value="1"/>
</dbReference>
<dbReference type="Proteomes" id="UP000053815">
    <property type="component" value="Unassembled WGS sequence"/>
</dbReference>
<name>A0A0C9M5N0_9FUNG</name>
<protein>
    <recommendedName>
        <fullName evidence="1">F-box domain-containing protein</fullName>
    </recommendedName>
</protein>
<gene>
    <name evidence="2" type="ORF">MAM1_0012c01244</name>
</gene>
<feature type="domain" description="F-box" evidence="1">
    <location>
        <begin position="1"/>
        <end position="47"/>
    </location>
</feature>
<evidence type="ECO:0000259" key="1">
    <source>
        <dbReference type="PROSITE" id="PS50181"/>
    </source>
</evidence>
<dbReference type="InterPro" id="IPR036047">
    <property type="entry name" value="F-box-like_dom_sf"/>
</dbReference>
<evidence type="ECO:0000313" key="2">
    <source>
        <dbReference type="EMBL" id="GAN01809.1"/>
    </source>
</evidence>